<sequence length="99" mass="10757">MRSAGRWPERSPSRARRQGFCHFARSAGSACPDRVRGCRGRNRAPGNAPGRRTFPGSTPPVRRVACGAARCPASYARPRRPALPAFPRALWITATAESV</sequence>
<gene>
    <name evidence="2" type="ORF">Tci_880566</name>
</gene>
<organism evidence="2">
    <name type="scientific">Tanacetum cinerariifolium</name>
    <name type="common">Dalmatian daisy</name>
    <name type="synonym">Chrysanthemum cinerariifolium</name>
    <dbReference type="NCBI Taxonomy" id="118510"/>
    <lineage>
        <taxon>Eukaryota</taxon>
        <taxon>Viridiplantae</taxon>
        <taxon>Streptophyta</taxon>
        <taxon>Embryophyta</taxon>
        <taxon>Tracheophyta</taxon>
        <taxon>Spermatophyta</taxon>
        <taxon>Magnoliopsida</taxon>
        <taxon>eudicotyledons</taxon>
        <taxon>Gunneridae</taxon>
        <taxon>Pentapetalae</taxon>
        <taxon>asterids</taxon>
        <taxon>campanulids</taxon>
        <taxon>Asterales</taxon>
        <taxon>Asteraceae</taxon>
        <taxon>Asteroideae</taxon>
        <taxon>Anthemideae</taxon>
        <taxon>Anthemidinae</taxon>
        <taxon>Tanacetum</taxon>
    </lineage>
</organism>
<evidence type="ECO:0000256" key="1">
    <source>
        <dbReference type="SAM" id="MobiDB-lite"/>
    </source>
</evidence>
<accession>A0A699TER7</accession>
<dbReference type="EMBL" id="BKCJ011239629">
    <property type="protein sequence ID" value="GFD08597.1"/>
    <property type="molecule type" value="Genomic_DNA"/>
</dbReference>
<reference evidence="2" key="1">
    <citation type="journal article" date="2019" name="Sci. Rep.">
        <title>Draft genome of Tanacetum cinerariifolium, the natural source of mosquito coil.</title>
        <authorList>
            <person name="Yamashiro T."/>
            <person name="Shiraishi A."/>
            <person name="Satake H."/>
            <person name="Nakayama K."/>
        </authorList>
    </citation>
    <scope>NUCLEOTIDE SEQUENCE</scope>
</reference>
<protein>
    <submittedName>
        <fullName evidence="2">Uncharacterized protein</fullName>
    </submittedName>
</protein>
<feature type="non-terminal residue" evidence="2">
    <location>
        <position position="99"/>
    </location>
</feature>
<evidence type="ECO:0000313" key="2">
    <source>
        <dbReference type="EMBL" id="GFD08597.1"/>
    </source>
</evidence>
<feature type="region of interest" description="Disordered" evidence="1">
    <location>
        <begin position="28"/>
        <end position="59"/>
    </location>
</feature>
<comment type="caution">
    <text evidence="2">The sequence shown here is derived from an EMBL/GenBank/DDBJ whole genome shotgun (WGS) entry which is preliminary data.</text>
</comment>
<name>A0A699TER7_TANCI</name>
<proteinExistence type="predicted"/>
<dbReference type="AlphaFoldDB" id="A0A699TER7"/>